<evidence type="ECO:0000313" key="5">
    <source>
        <dbReference type="Proteomes" id="UP000292702"/>
    </source>
</evidence>
<accession>A0A4R0RS61</accession>
<evidence type="ECO:0000313" key="4">
    <source>
        <dbReference type="EMBL" id="TCD65314.1"/>
    </source>
</evidence>
<reference evidence="4 5" key="1">
    <citation type="submission" date="2018-11" db="EMBL/GenBank/DDBJ databases">
        <title>Genome assembly of Steccherinum ochraceum LE-BIN_3174, the white-rot fungus of the Steccherinaceae family (The Residual Polyporoid clade, Polyporales, Basidiomycota).</title>
        <authorList>
            <person name="Fedorova T.V."/>
            <person name="Glazunova O.A."/>
            <person name="Landesman E.O."/>
            <person name="Moiseenko K.V."/>
            <person name="Psurtseva N.V."/>
            <person name="Savinova O.S."/>
            <person name="Shakhova N.V."/>
            <person name="Tyazhelova T.V."/>
            <person name="Vasina D.V."/>
        </authorList>
    </citation>
    <scope>NUCLEOTIDE SEQUENCE [LARGE SCALE GENOMIC DNA]</scope>
    <source>
        <strain evidence="4 5">LE-BIN_3174</strain>
    </source>
</reference>
<feature type="domain" description="DUF6533" evidence="3">
    <location>
        <begin position="342"/>
        <end position="385"/>
    </location>
</feature>
<feature type="transmembrane region" description="Helical" evidence="2">
    <location>
        <begin position="12"/>
        <end position="35"/>
    </location>
</feature>
<evidence type="ECO:0000256" key="1">
    <source>
        <dbReference type="SAM" id="MobiDB-lite"/>
    </source>
</evidence>
<evidence type="ECO:0000259" key="3">
    <source>
        <dbReference type="Pfam" id="PF20151"/>
    </source>
</evidence>
<keyword evidence="2" id="KW-0472">Membrane</keyword>
<sequence>MYTAHKRYLEKSIARDVFVMLGLWGSVAFSTLRIWAIWRRAWIPTLAVFCVSAIVPILNLYNYSHQTSFEFDGHNCSANSSISPVLGFRSQSLSHHPCRRDRKRPTRPNPHMDQNRARLARPYADRQYEAGAGVFASSRRKFILWTSTRVLLIVNVVTLVLSSVRVANGGGSSFIEVANAVGANLIARFILDLRSVDHKDTHPHDPESHVSTLQFGAIHSGVGNMDTEDSESTWVGSTVTADDHDEGGVGIGLEAAAPGVGLEEEEREVGVGVESERVQSESNRRASSGSVQAAVSRMSESTFVDAHGTRSPPSTKPKLVRLPAKPSADTPMSQSQFFGRACQIVAICLASYDTLLTFSREVDCVWRRKFSIVTVIFAVQRYVFIVEGIFNLLSPSRLSV</sequence>
<gene>
    <name evidence="4" type="ORF">EIP91_002800</name>
</gene>
<dbReference type="Proteomes" id="UP000292702">
    <property type="component" value="Unassembled WGS sequence"/>
</dbReference>
<keyword evidence="2" id="KW-1133">Transmembrane helix</keyword>
<feature type="compositionally biased region" description="Basic residues" evidence="1">
    <location>
        <begin position="96"/>
        <end position="106"/>
    </location>
</feature>
<feature type="region of interest" description="Disordered" evidence="1">
    <location>
        <begin position="92"/>
        <end position="117"/>
    </location>
</feature>
<feature type="region of interest" description="Disordered" evidence="1">
    <location>
        <begin position="261"/>
        <end position="292"/>
    </location>
</feature>
<organism evidence="4 5">
    <name type="scientific">Steccherinum ochraceum</name>
    <dbReference type="NCBI Taxonomy" id="92696"/>
    <lineage>
        <taxon>Eukaryota</taxon>
        <taxon>Fungi</taxon>
        <taxon>Dikarya</taxon>
        <taxon>Basidiomycota</taxon>
        <taxon>Agaricomycotina</taxon>
        <taxon>Agaricomycetes</taxon>
        <taxon>Polyporales</taxon>
        <taxon>Steccherinaceae</taxon>
        <taxon>Steccherinum</taxon>
    </lineage>
</organism>
<feature type="transmembrane region" description="Helical" evidence="2">
    <location>
        <begin position="41"/>
        <end position="61"/>
    </location>
</feature>
<dbReference type="AlphaFoldDB" id="A0A4R0RS61"/>
<proteinExistence type="predicted"/>
<feature type="transmembrane region" description="Helical" evidence="2">
    <location>
        <begin position="142"/>
        <end position="161"/>
    </location>
</feature>
<name>A0A4R0RS61_9APHY</name>
<dbReference type="Pfam" id="PF20151">
    <property type="entry name" value="DUF6533"/>
    <property type="match status" value="1"/>
</dbReference>
<keyword evidence="2" id="KW-0812">Transmembrane</keyword>
<dbReference type="InterPro" id="IPR045340">
    <property type="entry name" value="DUF6533"/>
</dbReference>
<keyword evidence="5" id="KW-1185">Reference proteome</keyword>
<protein>
    <recommendedName>
        <fullName evidence="3">DUF6533 domain-containing protein</fullName>
    </recommendedName>
</protein>
<comment type="caution">
    <text evidence="4">The sequence shown here is derived from an EMBL/GenBank/DDBJ whole genome shotgun (WGS) entry which is preliminary data.</text>
</comment>
<dbReference type="EMBL" id="RWJN01000187">
    <property type="protein sequence ID" value="TCD65314.1"/>
    <property type="molecule type" value="Genomic_DNA"/>
</dbReference>
<evidence type="ECO:0000256" key="2">
    <source>
        <dbReference type="SAM" id="Phobius"/>
    </source>
</evidence>
<feature type="compositionally biased region" description="Basic and acidic residues" evidence="1">
    <location>
        <begin position="274"/>
        <end position="284"/>
    </location>
</feature>